<dbReference type="SUPFAM" id="SSF55797">
    <property type="entry name" value="PR-1-like"/>
    <property type="match status" value="1"/>
</dbReference>
<proteinExistence type="predicted"/>
<comment type="caution">
    <text evidence="3">The sequence shown here is derived from an EMBL/GenBank/DDBJ whole genome shotgun (WGS) entry which is preliminary data.</text>
</comment>
<dbReference type="CDD" id="cd00118">
    <property type="entry name" value="LysM"/>
    <property type="match status" value="1"/>
</dbReference>
<gene>
    <name evidence="3" type="ORF">GK047_27905</name>
</gene>
<sequence>MHFKKTALSSLLILGMVAYAGAANASAASYTVKGQDTMWSISQKQGIALSALIRQNPQVTNPNNIWPGMILQVPGNTLTNTAPAISQATYADQVISLVNQERTNAGLKPLATDKSLSAMALDKAKDMYNNHYFDHTSPTFGSPFNMMTSYGIQYSYAGENIAMGQQTPQAVMNAWMNSTGHRQNILSPNYTKIGVGYYNNEWVQEFIAN</sequence>
<dbReference type="InterPro" id="IPR036779">
    <property type="entry name" value="LysM_dom_sf"/>
</dbReference>
<dbReference type="InterPro" id="IPR035940">
    <property type="entry name" value="CAP_sf"/>
</dbReference>
<reference evidence="3" key="1">
    <citation type="submission" date="2020-02" db="EMBL/GenBank/DDBJ databases">
        <authorList>
            <person name="Shen X.-R."/>
            <person name="Zhang Y.-X."/>
        </authorList>
    </citation>
    <scope>NUCLEOTIDE SEQUENCE</scope>
    <source>
        <strain evidence="3">SYP-B3998</strain>
    </source>
</reference>
<dbReference type="NCBIfam" id="TIGR02909">
    <property type="entry name" value="spore_YkwD"/>
    <property type="match status" value="1"/>
</dbReference>
<dbReference type="SMART" id="SM00257">
    <property type="entry name" value="LysM"/>
    <property type="match status" value="1"/>
</dbReference>
<dbReference type="PANTHER" id="PTHR31157:SF1">
    <property type="entry name" value="SCP DOMAIN-CONTAINING PROTEIN"/>
    <property type="match status" value="1"/>
</dbReference>
<evidence type="ECO:0000256" key="1">
    <source>
        <dbReference type="SAM" id="SignalP"/>
    </source>
</evidence>
<dbReference type="AlphaFoldDB" id="A0A6G4A5Z9"/>
<organism evidence="3">
    <name type="scientific">Paenibacillus sp. SYP-B3998</name>
    <dbReference type="NCBI Taxonomy" id="2678564"/>
    <lineage>
        <taxon>Bacteria</taxon>
        <taxon>Bacillati</taxon>
        <taxon>Bacillota</taxon>
        <taxon>Bacilli</taxon>
        <taxon>Bacillales</taxon>
        <taxon>Paenibacillaceae</taxon>
        <taxon>Paenibacillus</taxon>
    </lineage>
</organism>
<dbReference type="InterPro" id="IPR014044">
    <property type="entry name" value="CAP_dom"/>
</dbReference>
<dbReference type="SUPFAM" id="SSF54106">
    <property type="entry name" value="LysM domain"/>
    <property type="match status" value="1"/>
</dbReference>
<dbReference type="Pfam" id="PF00188">
    <property type="entry name" value="CAP"/>
    <property type="match status" value="1"/>
</dbReference>
<feature type="chain" id="PRO_5038425796" evidence="1">
    <location>
        <begin position="23"/>
        <end position="209"/>
    </location>
</feature>
<feature type="signal peptide" evidence="1">
    <location>
        <begin position="1"/>
        <end position="22"/>
    </location>
</feature>
<dbReference type="InterPro" id="IPR018392">
    <property type="entry name" value="LysM"/>
</dbReference>
<keyword evidence="1" id="KW-0732">Signal</keyword>
<dbReference type="CDD" id="cd05379">
    <property type="entry name" value="CAP_bacterial"/>
    <property type="match status" value="1"/>
</dbReference>
<accession>A0A6G4A5Z9</accession>
<evidence type="ECO:0000259" key="2">
    <source>
        <dbReference type="PROSITE" id="PS51782"/>
    </source>
</evidence>
<evidence type="ECO:0000313" key="3">
    <source>
        <dbReference type="EMBL" id="NEW09750.1"/>
    </source>
</evidence>
<name>A0A6G4A5Z9_9BACL</name>
<dbReference type="RefSeq" id="WP_163953881.1">
    <property type="nucleotide sequence ID" value="NZ_JAAIKC010000023.1"/>
</dbReference>
<dbReference type="Pfam" id="PF01476">
    <property type="entry name" value="LysM"/>
    <property type="match status" value="1"/>
</dbReference>
<dbReference type="PROSITE" id="PS51782">
    <property type="entry name" value="LYSM"/>
    <property type="match status" value="1"/>
</dbReference>
<dbReference type="EMBL" id="JAAIKC010000023">
    <property type="protein sequence ID" value="NEW09750.1"/>
    <property type="molecule type" value="Genomic_DNA"/>
</dbReference>
<dbReference type="PANTHER" id="PTHR31157">
    <property type="entry name" value="SCP DOMAIN-CONTAINING PROTEIN"/>
    <property type="match status" value="1"/>
</dbReference>
<dbReference type="InterPro" id="IPR014258">
    <property type="entry name" value="CAP_domain_YkwD-like"/>
</dbReference>
<protein>
    <submittedName>
        <fullName evidence="3">LysM peptidoglycan-binding domain-containing protein</fullName>
    </submittedName>
</protein>
<feature type="domain" description="LysM" evidence="2">
    <location>
        <begin position="28"/>
        <end position="73"/>
    </location>
</feature>
<dbReference type="Gene3D" id="3.10.350.10">
    <property type="entry name" value="LysM domain"/>
    <property type="match status" value="1"/>
</dbReference>
<dbReference type="Gene3D" id="3.40.33.10">
    <property type="entry name" value="CAP"/>
    <property type="match status" value="1"/>
</dbReference>